<evidence type="ECO:0000313" key="3">
    <source>
        <dbReference type="EMBL" id="EDX74162.1"/>
    </source>
</evidence>
<dbReference type="InterPro" id="IPR011600">
    <property type="entry name" value="Pept_C14_caspase"/>
</dbReference>
<dbReference type="eggNOG" id="COG4249">
    <property type="taxonomic scope" value="Bacteria"/>
</dbReference>
<gene>
    <name evidence="3" type="ORF">MC7420_4147</name>
</gene>
<accession>B4VVE8</accession>
<dbReference type="HOGENOM" id="CLU_540490_0_0_3"/>
<feature type="domain" description="Peptidase C14 caspase" evidence="2">
    <location>
        <begin position="2"/>
        <end position="228"/>
    </location>
</feature>
<sequence length="504" mass="56571">MVVGINRYPGLKETPTSDTPDLKTAVSDAEAIARLLELYGSFKVERLPHRHVDASQFDSTGLVTAKELKIAITQLFLPEENNTPDAGLLFFAGIGLSQPHQNGQTEGFLATSDTNPRRGRWGISLKELRQWLQNSPVQQQIVWLDCSHSGEFLKEIEAETVRRDRCFIVAASDKSQKASAYQGRGLLTTALCQRLNLSNSDDKMVTNYLLEHNINDTLGEGINKQNPRVHNRGNSIILTVKPIIPQVLLPQEPHPLDCLWEKTNGWFSETHSLMKHNFDKDCQYSTYKDEVNKALGIDLPGEWWNNPKSAHNLYESLKSLCGETFSGWSKRGDRHISVGAAYLIALMAHQASCKHITPLIEGISDWEGCEKASRYFIFPVQISKDAAASAKALYDVFKFLFERQGLTQDSQVERVFFEPPGNQLTIQFKWSAKEPAKDNPKTRTLAKFTSSIMSKDQLLIEPPNNTSNAILKLWSRLFVSENGFMSPGVIYMNEDQLVIASLGS</sequence>
<dbReference type="EMBL" id="DS989854">
    <property type="protein sequence ID" value="EDX74162.1"/>
    <property type="molecule type" value="Genomic_DNA"/>
</dbReference>
<dbReference type="GO" id="GO:0004197">
    <property type="term" value="F:cysteine-type endopeptidase activity"/>
    <property type="evidence" value="ECO:0007669"/>
    <property type="project" value="InterPro"/>
</dbReference>
<feature type="region of interest" description="Disordered" evidence="1">
    <location>
        <begin position="1"/>
        <end position="22"/>
    </location>
</feature>
<dbReference type="Pfam" id="PF00656">
    <property type="entry name" value="Peptidase_C14"/>
    <property type="match status" value="1"/>
</dbReference>
<evidence type="ECO:0000256" key="1">
    <source>
        <dbReference type="SAM" id="MobiDB-lite"/>
    </source>
</evidence>
<keyword evidence="4" id="KW-1185">Reference proteome</keyword>
<evidence type="ECO:0000259" key="2">
    <source>
        <dbReference type="Pfam" id="PF00656"/>
    </source>
</evidence>
<evidence type="ECO:0000313" key="4">
    <source>
        <dbReference type="Proteomes" id="UP000003835"/>
    </source>
</evidence>
<dbReference type="Gene3D" id="3.40.50.1460">
    <property type="match status" value="1"/>
</dbReference>
<reference evidence="3 4" key="1">
    <citation type="submission" date="2008-07" db="EMBL/GenBank/DDBJ databases">
        <authorList>
            <person name="Tandeau de Marsac N."/>
            <person name="Ferriera S."/>
            <person name="Johnson J."/>
            <person name="Kravitz S."/>
            <person name="Beeson K."/>
            <person name="Sutton G."/>
            <person name="Rogers Y.-H."/>
            <person name="Friedman R."/>
            <person name="Frazier M."/>
            <person name="Venter J.C."/>
        </authorList>
    </citation>
    <scope>NUCLEOTIDE SEQUENCE [LARGE SCALE GENOMIC DNA]</scope>
    <source>
        <strain evidence="3 4">PCC 7420</strain>
    </source>
</reference>
<organism evidence="3 4">
    <name type="scientific">Coleofasciculus chthonoplastes PCC 7420</name>
    <dbReference type="NCBI Taxonomy" id="118168"/>
    <lineage>
        <taxon>Bacteria</taxon>
        <taxon>Bacillati</taxon>
        <taxon>Cyanobacteriota</taxon>
        <taxon>Cyanophyceae</taxon>
        <taxon>Coleofasciculales</taxon>
        <taxon>Coleofasciculaceae</taxon>
        <taxon>Coleofasciculus</taxon>
    </lineage>
</organism>
<dbReference type="GO" id="GO:0006508">
    <property type="term" value="P:proteolysis"/>
    <property type="evidence" value="ECO:0007669"/>
    <property type="project" value="InterPro"/>
</dbReference>
<dbReference type="STRING" id="118168.MC7420_4147"/>
<dbReference type="AlphaFoldDB" id="B4VVE8"/>
<protein>
    <submittedName>
        <fullName evidence="3">Caspase domain protein</fullName>
    </submittedName>
</protein>
<proteinExistence type="predicted"/>
<name>B4VVE8_9CYAN</name>
<dbReference type="Proteomes" id="UP000003835">
    <property type="component" value="Unassembled WGS sequence"/>
</dbReference>